<dbReference type="AlphaFoldDB" id="A0A127Q7I9"/>
<dbReference type="KEGG" id="cpra:CPter91_3719"/>
<reference evidence="1 2" key="1">
    <citation type="submission" date="2015-11" db="EMBL/GenBank/DDBJ databases">
        <title>Exploring the genomic traits of fungus-feeding bacterial genus Collimonas.</title>
        <authorList>
            <person name="Song C."/>
            <person name="Schmidt R."/>
            <person name="de Jager V."/>
            <person name="Krzyzanowska D."/>
            <person name="Jongedijk E."/>
            <person name="Cankar K."/>
            <person name="Beekwilder J."/>
            <person name="van Veen A."/>
            <person name="de Boer W."/>
            <person name="van Veen J.A."/>
            <person name="Garbeva P."/>
        </authorList>
    </citation>
    <scope>NUCLEOTIDE SEQUENCE [LARGE SCALE GENOMIC DNA]</scope>
    <source>
        <strain evidence="1 2">Ter91</strain>
    </source>
</reference>
<evidence type="ECO:0000313" key="1">
    <source>
        <dbReference type="EMBL" id="AMP06040.1"/>
    </source>
</evidence>
<dbReference type="STRING" id="279113.CPter91_3719"/>
<gene>
    <name evidence="1" type="ORF">CPter91_3719</name>
</gene>
<accession>A0A127Q7I9</accession>
<dbReference type="PATRIC" id="fig|279113.9.peg.3694"/>
<protein>
    <submittedName>
        <fullName evidence="1">Uncharacterized protein</fullName>
    </submittedName>
</protein>
<evidence type="ECO:0000313" key="2">
    <source>
        <dbReference type="Proteomes" id="UP000074561"/>
    </source>
</evidence>
<proteinExistence type="predicted"/>
<dbReference type="Proteomes" id="UP000074561">
    <property type="component" value="Chromosome"/>
</dbReference>
<sequence>MIIEHLRSLCVLFDDKVRKCLTAAPAPAIYFHPGSHILAVPSA</sequence>
<dbReference type="EMBL" id="CP013234">
    <property type="protein sequence ID" value="AMP06040.1"/>
    <property type="molecule type" value="Genomic_DNA"/>
</dbReference>
<name>A0A127Q7I9_9BURK</name>
<organism evidence="1 2">
    <name type="scientific">Collimonas pratensis</name>
    <dbReference type="NCBI Taxonomy" id="279113"/>
    <lineage>
        <taxon>Bacteria</taxon>
        <taxon>Pseudomonadati</taxon>
        <taxon>Pseudomonadota</taxon>
        <taxon>Betaproteobacteria</taxon>
        <taxon>Burkholderiales</taxon>
        <taxon>Oxalobacteraceae</taxon>
        <taxon>Collimonas</taxon>
    </lineage>
</organism>